<dbReference type="AlphaFoldDB" id="A0A380RUY6"/>
<organism evidence="4 5">
    <name type="scientific">Fibrobacter succinogenes</name>
    <name type="common">Bacteroides succinogenes</name>
    <dbReference type="NCBI Taxonomy" id="833"/>
    <lineage>
        <taxon>Bacteria</taxon>
        <taxon>Pseudomonadati</taxon>
        <taxon>Fibrobacterota</taxon>
        <taxon>Fibrobacteria</taxon>
        <taxon>Fibrobacterales</taxon>
        <taxon>Fibrobacteraceae</taxon>
        <taxon>Fibrobacter</taxon>
    </lineage>
</organism>
<dbReference type="RefSeq" id="WP_014545064.1">
    <property type="nucleotide sequence ID" value="NZ_UHJL01000001.1"/>
</dbReference>
<dbReference type="Proteomes" id="UP000255423">
    <property type="component" value="Unassembled WGS sequence"/>
</dbReference>
<protein>
    <submittedName>
        <fullName evidence="4">Multimeric flavodoxin WrbA</fullName>
    </submittedName>
</protein>
<dbReference type="PANTHER" id="PTHR43278:SF4">
    <property type="entry name" value="NAD(P)H-DEPENDENT FMN-CONTAINING OXIDOREDUCTASE YWQN-RELATED"/>
    <property type="match status" value="1"/>
</dbReference>
<dbReference type="PANTHER" id="PTHR43278">
    <property type="entry name" value="NAD(P)H-DEPENDENT FMN-CONTAINING OXIDOREDUCTASE YWQN-RELATED"/>
    <property type="match status" value="1"/>
</dbReference>
<accession>A0A380RUY6</accession>
<name>A0A380RUY6_FIBSU</name>
<gene>
    <name evidence="4" type="ORF">SAMN05661053_0601</name>
</gene>
<dbReference type="InterPro" id="IPR005025">
    <property type="entry name" value="FMN_Rdtase-like_dom"/>
</dbReference>
<reference evidence="4 5" key="1">
    <citation type="submission" date="2017-08" db="EMBL/GenBank/DDBJ databases">
        <authorList>
            <person name="de Groot N.N."/>
        </authorList>
    </citation>
    <scope>NUCLEOTIDE SEQUENCE [LARGE SCALE GENOMIC DNA]</scope>
    <source>
        <strain evidence="4 5">HM2</strain>
    </source>
</reference>
<dbReference type="InterPro" id="IPR051796">
    <property type="entry name" value="ISF_SsuE-like"/>
</dbReference>
<feature type="domain" description="NADPH-dependent FMN reductase-like" evidence="3">
    <location>
        <begin position="1"/>
        <end position="137"/>
    </location>
</feature>
<dbReference type="SUPFAM" id="SSF52218">
    <property type="entry name" value="Flavoproteins"/>
    <property type="match status" value="1"/>
</dbReference>
<evidence type="ECO:0000259" key="3">
    <source>
        <dbReference type="Pfam" id="PF03358"/>
    </source>
</evidence>
<proteinExistence type="predicted"/>
<keyword evidence="1" id="KW-0285">Flavoprotein</keyword>
<evidence type="ECO:0000313" key="4">
    <source>
        <dbReference type="EMBL" id="SUQ19370.1"/>
    </source>
</evidence>
<sequence length="193" mass="21258">MKVILFNGSRRENGCTYTALNIVANQLKAAGIETKIVFVGGRVLKGEVNEVVHEAKELLETADGVVYGSPVYYASPSGEMLMFLDRLYGIAEANLLFKPAANVVSARRAGTTATLDVLNKYPTYAQQPLVTSRYWNMVHGSNPEDVLKDEEGVQIMKELGRNMAWLLKSIDAGKQAGVTQPDAKQKVYTNFIR</sequence>
<dbReference type="Gene3D" id="3.40.50.360">
    <property type="match status" value="1"/>
</dbReference>
<dbReference type="Pfam" id="PF03358">
    <property type="entry name" value="FMN_red"/>
    <property type="match status" value="1"/>
</dbReference>
<dbReference type="GO" id="GO:0016491">
    <property type="term" value="F:oxidoreductase activity"/>
    <property type="evidence" value="ECO:0007669"/>
    <property type="project" value="InterPro"/>
</dbReference>
<evidence type="ECO:0000313" key="5">
    <source>
        <dbReference type="Proteomes" id="UP000255423"/>
    </source>
</evidence>
<evidence type="ECO:0000256" key="2">
    <source>
        <dbReference type="ARBA" id="ARBA00022643"/>
    </source>
</evidence>
<dbReference type="EMBL" id="UHJL01000001">
    <property type="protein sequence ID" value="SUQ19370.1"/>
    <property type="molecule type" value="Genomic_DNA"/>
</dbReference>
<dbReference type="InterPro" id="IPR029039">
    <property type="entry name" value="Flavoprotein-like_sf"/>
</dbReference>
<dbReference type="OMA" id="FFSINQM"/>
<evidence type="ECO:0000256" key="1">
    <source>
        <dbReference type="ARBA" id="ARBA00022630"/>
    </source>
</evidence>
<keyword evidence="2" id="KW-0288">FMN</keyword>